<dbReference type="InterPro" id="IPR014787">
    <property type="entry name" value="PSer_Pase_RsbU_N"/>
</dbReference>
<dbReference type="InterPro" id="IPR017944">
    <property type="entry name" value="KaiA/RbsU_helical_domain_sf"/>
</dbReference>
<feature type="domain" description="Phosphoserine phosphatase RsbU N-terminal" evidence="1">
    <location>
        <begin position="11"/>
        <end position="97"/>
    </location>
</feature>
<proteinExistence type="predicted"/>
<evidence type="ECO:0000259" key="1">
    <source>
        <dbReference type="Pfam" id="PF08673"/>
    </source>
</evidence>
<dbReference type="RefSeq" id="WP_425309948.1">
    <property type="nucleotide sequence ID" value="NZ_CP154795.1"/>
</dbReference>
<dbReference type="Pfam" id="PF08673">
    <property type="entry name" value="RsbU_N"/>
    <property type="match status" value="1"/>
</dbReference>
<keyword evidence="3" id="KW-1185">Reference proteome</keyword>
<evidence type="ECO:0000313" key="3">
    <source>
        <dbReference type="Proteomes" id="UP001442841"/>
    </source>
</evidence>
<sequence length="109" mass="11962">MTEPLDRLHRNYRVAFLRFLPGRSEDALNAGYGLGREALTAGIGAIDIVRIHHSVLGEILAAELRDSAGRDKSQAVLHLMERSADFLSEVLAAADMAQRAVLNGNREDH</sequence>
<name>A0ABZ3FRX5_9ACTN</name>
<accession>A0ABZ3FRX5</accession>
<dbReference type="Gene3D" id="1.10.1240.30">
    <property type="entry name" value="KaiA/RbsU domain"/>
    <property type="match status" value="1"/>
</dbReference>
<evidence type="ECO:0000313" key="2">
    <source>
        <dbReference type="EMBL" id="XAN08490.1"/>
    </source>
</evidence>
<gene>
    <name evidence="2" type="ORF">AADG42_14665</name>
</gene>
<reference evidence="2 3" key="1">
    <citation type="submission" date="2024-04" db="EMBL/GenBank/DDBJ databases">
        <title>Isolation of an actinomycete strain from pig manure.</title>
        <authorList>
            <person name="Gong T."/>
            <person name="Yu Z."/>
            <person name="An M."/>
            <person name="Wei C."/>
            <person name="Yang W."/>
            <person name="Liu L."/>
        </authorList>
    </citation>
    <scope>NUCLEOTIDE SEQUENCE [LARGE SCALE GENOMIC DNA]</scope>
    <source>
        <strain evidence="2 3">ZF39</strain>
    </source>
</reference>
<organism evidence="2 3">
    <name type="scientific">Ammonicoccus fulvus</name>
    <dbReference type="NCBI Taxonomy" id="3138240"/>
    <lineage>
        <taxon>Bacteria</taxon>
        <taxon>Bacillati</taxon>
        <taxon>Actinomycetota</taxon>
        <taxon>Actinomycetes</taxon>
        <taxon>Propionibacteriales</taxon>
        <taxon>Propionibacteriaceae</taxon>
        <taxon>Ammonicoccus</taxon>
    </lineage>
</organism>
<dbReference type="EMBL" id="CP154795">
    <property type="protein sequence ID" value="XAN08490.1"/>
    <property type="molecule type" value="Genomic_DNA"/>
</dbReference>
<dbReference type="Proteomes" id="UP001442841">
    <property type="component" value="Chromosome"/>
</dbReference>
<protein>
    <submittedName>
        <fullName evidence="2">Phosphatase RsbU N-terminal domain-containing protein</fullName>
    </submittedName>
</protein>